<sequence>MAYTRQVPETVLIHNRMVHKGLIYTSKAYCRAKRRRESCVQLSNGCHGEIQNIVSFTAEVGKEIALFFQRFDSQPIFALPQNSGFVPHIKLVRDSQSPLQLVALNSIRQKCFNICSSDNIFICDFPNTYERD</sequence>
<organism evidence="1 2">
    <name type="scientific">Cyprinus carpio carpio</name>
    <dbReference type="NCBI Taxonomy" id="630221"/>
    <lineage>
        <taxon>Eukaryota</taxon>
        <taxon>Metazoa</taxon>
        <taxon>Chordata</taxon>
        <taxon>Craniata</taxon>
        <taxon>Vertebrata</taxon>
        <taxon>Euteleostomi</taxon>
        <taxon>Actinopterygii</taxon>
        <taxon>Neopterygii</taxon>
        <taxon>Teleostei</taxon>
        <taxon>Ostariophysi</taxon>
        <taxon>Cypriniformes</taxon>
        <taxon>Cyprinidae</taxon>
        <taxon>Cyprininae</taxon>
        <taxon>Cyprinus</taxon>
    </lineage>
</organism>
<dbReference type="GeneTree" id="ENSGT01060000253336"/>
<dbReference type="Ensembl" id="ENSCCRT00000148081.1">
    <property type="protein sequence ID" value="ENSCCRP00000128312.1"/>
    <property type="gene ID" value="ENSCCRG00000057386.1"/>
</dbReference>
<accession>A0A9J7Z7U9</accession>
<reference evidence="1" key="2">
    <citation type="submission" date="2025-09" db="UniProtKB">
        <authorList>
            <consortium name="Ensembl"/>
        </authorList>
    </citation>
    <scope>IDENTIFICATION</scope>
</reference>
<dbReference type="AlphaFoldDB" id="A0A9J7Z7U9"/>
<keyword evidence="2" id="KW-1185">Reference proteome</keyword>
<proteinExistence type="predicted"/>
<evidence type="ECO:0000313" key="1">
    <source>
        <dbReference type="Ensembl" id="ENSCCRP00000128312.1"/>
    </source>
</evidence>
<protein>
    <submittedName>
        <fullName evidence="1">Uncharacterized protein</fullName>
    </submittedName>
</protein>
<dbReference type="Proteomes" id="UP001108240">
    <property type="component" value="Unplaced"/>
</dbReference>
<name>A0A9J7Z7U9_CYPCA</name>
<reference evidence="1" key="1">
    <citation type="submission" date="2025-08" db="UniProtKB">
        <authorList>
            <consortium name="Ensembl"/>
        </authorList>
    </citation>
    <scope>IDENTIFICATION</scope>
</reference>
<evidence type="ECO:0000313" key="2">
    <source>
        <dbReference type="Proteomes" id="UP001108240"/>
    </source>
</evidence>